<evidence type="ECO:0000256" key="9">
    <source>
        <dbReference type="ARBA" id="ARBA00023136"/>
    </source>
</evidence>
<keyword evidence="8" id="KW-1133">Transmembrane helix</keyword>
<evidence type="ECO:0000256" key="11">
    <source>
        <dbReference type="ARBA" id="ARBA00023170"/>
    </source>
</evidence>
<evidence type="ECO:0000256" key="7">
    <source>
        <dbReference type="ARBA" id="ARBA00022837"/>
    </source>
</evidence>
<feature type="disulfide bond" evidence="13">
    <location>
        <begin position="413"/>
        <end position="431"/>
    </location>
</feature>
<feature type="repeat" description="LDL-receptor class B" evidence="14">
    <location>
        <begin position="185"/>
        <end position="229"/>
    </location>
</feature>
<dbReference type="InterPro" id="IPR011042">
    <property type="entry name" value="6-blade_b-propeller_TolB-like"/>
</dbReference>
<proteinExistence type="predicted"/>
<keyword evidence="9" id="KW-0472">Membrane</keyword>
<sequence length="435" mass="48683">MSQDQQVGINPCNTNNGGCQELCLFNSTHATCHCYHAKIAADGKSCKEYSAFLMFSSITSIDTIHMFDSNNPNTPLKKITSEYMKNAISLTYDYLEKRIFYSDIQRGSINIVYFNGSHHSVLAERQGSVEGLAFEEKSRDLYWTCQSDATINRLSLVVPDKRIEKIVRLSPDDKPRGIAVDSCSFRIYWTNWNSGAPSIQRSFVSGLGVESIISSQIRMPNGMAIDHSAEKLYWGDARLDKIERCNLDGTNREIILQDVPKHPFDLAIYGDYLFWTDWVLHAVVRTNKYTADDVTQIKNVGTRLMGIVAVANDTNNCEASPCRVLNGGCEDNCSLDERAAVICSCTPGRMLLQDGRRCVIKDANCTQDQFECTSGFCIPYKFSCDGVPECPDESDEKLDYCKSRNCRDGYFHCGDGRCIPVADKCNRQADCPGGQ</sequence>
<evidence type="ECO:0000256" key="10">
    <source>
        <dbReference type="ARBA" id="ARBA00023157"/>
    </source>
</evidence>
<evidence type="ECO:0000256" key="5">
    <source>
        <dbReference type="ARBA" id="ARBA00022729"/>
    </source>
</evidence>
<dbReference type="AlphaFoldDB" id="A0AAV2S660"/>
<dbReference type="Proteomes" id="UP001497623">
    <property type="component" value="Unassembled WGS sequence"/>
</dbReference>
<name>A0AAV2S660_MEGNR</name>
<dbReference type="CDD" id="cd00112">
    <property type="entry name" value="LDLa"/>
    <property type="match status" value="2"/>
</dbReference>
<evidence type="ECO:0000256" key="6">
    <source>
        <dbReference type="ARBA" id="ARBA00022737"/>
    </source>
</evidence>
<evidence type="ECO:0000256" key="3">
    <source>
        <dbReference type="ARBA" id="ARBA00022583"/>
    </source>
</evidence>
<dbReference type="Gene3D" id="4.10.400.10">
    <property type="entry name" value="Low-density Lipoprotein Receptor"/>
    <property type="match status" value="2"/>
</dbReference>
<comment type="caution">
    <text evidence="15">The sequence shown here is derived from an EMBL/GenBank/DDBJ whole genome shotgun (WGS) entry which is preliminary data.</text>
</comment>
<accession>A0AAV2S660</accession>
<evidence type="ECO:0000256" key="13">
    <source>
        <dbReference type="PROSITE-ProRule" id="PRU00124"/>
    </source>
</evidence>
<dbReference type="GO" id="GO:0006898">
    <property type="term" value="P:receptor-mediated endocytosis"/>
    <property type="evidence" value="ECO:0007669"/>
    <property type="project" value="TreeGrafter"/>
</dbReference>
<dbReference type="PROSITE" id="PS51120">
    <property type="entry name" value="LDLRB"/>
    <property type="match status" value="2"/>
</dbReference>
<dbReference type="PRINTS" id="PR00261">
    <property type="entry name" value="LDLRECEPTOR"/>
</dbReference>
<evidence type="ECO:0000256" key="8">
    <source>
        <dbReference type="ARBA" id="ARBA00022989"/>
    </source>
</evidence>
<dbReference type="PROSITE" id="PS50068">
    <property type="entry name" value="LDLRA_2"/>
    <property type="match status" value="2"/>
</dbReference>
<dbReference type="Gene3D" id="2.120.10.30">
    <property type="entry name" value="TolB, C-terminal domain"/>
    <property type="match status" value="1"/>
</dbReference>
<keyword evidence="2" id="KW-0245">EGF-like domain</keyword>
<feature type="repeat" description="LDL-receptor class B" evidence="14">
    <location>
        <begin position="230"/>
        <end position="272"/>
    </location>
</feature>
<evidence type="ECO:0000256" key="2">
    <source>
        <dbReference type="ARBA" id="ARBA00022536"/>
    </source>
</evidence>
<keyword evidence="16" id="KW-1185">Reference proteome</keyword>
<comment type="caution">
    <text evidence="13">Lacks conserved residue(s) required for the propagation of feature annotation.</text>
</comment>
<dbReference type="InterPro" id="IPR002172">
    <property type="entry name" value="LDrepeatLR_classA_rpt"/>
</dbReference>
<evidence type="ECO:0000313" key="16">
    <source>
        <dbReference type="Proteomes" id="UP001497623"/>
    </source>
</evidence>
<dbReference type="SMART" id="SM00135">
    <property type="entry name" value="LY"/>
    <property type="match status" value="4"/>
</dbReference>
<dbReference type="Gene3D" id="2.10.25.10">
    <property type="entry name" value="Laminin"/>
    <property type="match status" value="2"/>
</dbReference>
<keyword evidence="10 13" id="KW-1015">Disulfide bond</keyword>
<dbReference type="EMBL" id="CAXKWB010049222">
    <property type="protein sequence ID" value="CAL4168163.1"/>
    <property type="molecule type" value="Genomic_DNA"/>
</dbReference>
<keyword evidence="12" id="KW-0325">Glycoprotein</keyword>
<comment type="subcellular location">
    <subcellularLocation>
        <location evidence="1">Membrane</location>
        <topology evidence="1">Single-pass membrane protein</topology>
    </subcellularLocation>
</comment>
<evidence type="ECO:0000256" key="14">
    <source>
        <dbReference type="PROSITE-ProRule" id="PRU00461"/>
    </source>
</evidence>
<feature type="disulfide bond" evidence="13">
    <location>
        <begin position="372"/>
        <end position="390"/>
    </location>
</feature>
<evidence type="ECO:0000313" key="15">
    <source>
        <dbReference type="EMBL" id="CAL4168163.1"/>
    </source>
</evidence>
<dbReference type="FunFam" id="2.120.10.30:FF:000241">
    <property type="entry name" value="Low-density lipoprotein receptor-related protein 6"/>
    <property type="match status" value="1"/>
</dbReference>
<dbReference type="InterPro" id="IPR036055">
    <property type="entry name" value="LDL_receptor-like_sf"/>
</dbReference>
<keyword evidence="11" id="KW-0675">Receptor</keyword>
<dbReference type="PROSITE" id="PS01209">
    <property type="entry name" value="LDLRA_1"/>
    <property type="match status" value="1"/>
</dbReference>
<protein>
    <submittedName>
        <fullName evidence="15">Uncharacterized protein</fullName>
    </submittedName>
</protein>
<dbReference type="Pfam" id="PF00058">
    <property type="entry name" value="Ldl_recept_b"/>
    <property type="match status" value="2"/>
</dbReference>
<dbReference type="InterPro" id="IPR051221">
    <property type="entry name" value="LDLR-related"/>
</dbReference>
<dbReference type="SUPFAM" id="SSF63825">
    <property type="entry name" value="YWTD domain"/>
    <property type="match status" value="1"/>
</dbReference>
<keyword evidence="7" id="KW-0106">Calcium</keyword>
<feature type="disulfide bond" evidence="13">
    <location>
        <begin position="365"/>
        <end position="377"/>
    </location>
</feature>
<feature type="disulfide bond" evidence="13">
    <location>
        <begin position="406"/>
        <end position="418"/>
    </location>
</feature>
<reference evidence="15 16" key="1">
    <citation type="submission" date="2024-05" db="EMBL/GenBank/DDBJ databases">
        <authorList>
            <person name="Wallberg A."/>
        </authorList>
    </citation>
    <scope>NUCLEOTIDE SEQUENCE [LARGE SCALE GENOMIC DNA]</scope>
</reference>
<dbReference type="SUPFAM" id="SSF57196">
    <property type="entry name" value="EGF/Laminin"/>
    <property type="match status" value="1"/>
</dbReference>
<keyword evidence="4" id="KW-0812">Transmembrane</keyword>
<keyword evidence="3" id="KW-0254">Endocytosis</keyword>
<dbReference type="PANTHER" id="PTHR22722">
    <property type="entry name" value="LOW-DENSITY LIPOPROTEIN RECEPTOR-RELATED PROTEIN 2-RELATED"/>
    <property type="match status" value="1"/>
</dbReference>
<keyword evidence="5" id="KW-0732">Signal</keyword>
<evidence type="ECO:0000256" key="12">
    <source>
        <dbReference type="ARBA" id="ARBA00023180"/>
    </source>
</evidence>
<dbReference type="GO" id="GO:0042562">
    <property type="term" value="F:hormone binding"/>
    <property type="evidence" value="ECO:0007669"/>
    <property type="project" value="TreeGrafter"/>
</dbReference>
<dbReference type="SMART" id="SM00192">
    <property type="entry name" value="LDLa"/>
    <property type="match status" value="2"/>
</dbReference>
<dbReference type="InterPro" id="IPR000033">
    <property type="entry name" value="LDLR_classB_rpt"/>
</dbReference>
<dbReference type="InterPro" id="IPR023415">
    <property type="entry name" value="LDLR_class-A_CS"/>
</dbReference>
<dbReference type="GO" id="GO:0043235">
    <property type="term" value="C:receptor complex"/>
    <property type="evidence" value="ECO:0007669"/>
    <property type="project" value="TreeGrafter"/>
</dbReference>
<dbReference type="SUPFAM" id="SSF57424">
    <property type="entry name" value="LDL receptor-like module"/>
    <property type="match status" value="2"/>
</dbReference>
<feature type="non-terminal residue" evidence="15">
    <location>
        <position position="435"/>
    </location>
</feature>
<dbReference type="PANTHER" id="PTHR22722:SF5">
    <property type="entry name" value="LOW-DENSITY LIPOPROTEIN RECEPTOR-RELATED PROTEIN 1B"/>
    <property type="match status" value="1"/>
</dbReference>
<dbReference type="Pfam" id="PF00057">
    <property type="entry name" value="Ldl_recept_a"/>
    <property type="match status" value="2"/>
</dbReference>
<keyword evidence="6" id="KW-0677">Repeat</keyword>
<evidence type="ECO:0000256" key="1">
    <source>
        <dbReference type="ARBA" id="ARBA00004167"/>
    </source>
</evidence>
<gene>
    <name evidence="15" type="ORF">MNOR_LOCUS33665</name>
</gene>
<evidence type="ECO:0000256" key="4">
    <source>
        <dbReference type="ARBA" id="ARBA00022692"/>
    </source>
</evidence>
<organism evidence="15 16">
    <name type="scientific">Meganyctiphanes norvegica</name>
    <name type="common">Northern krill</name>
    <name type="synonym">Thysanopoda norvegica</name>
    <dbReference type="NCBI Taxonomy" id="48144"/>
    <lineage>
        <taxon>Eukaryota</taxon>
        <taxon>Metazoa</taxon>
        <taxon>Ecdysozoa</taxon>
        <taxon>Arthropoda</taxon>
        <taxon>Crustacea</taxon>
        <taxon>Multicrustacea</taxon>
        <taxon>Malacostraca</taxon>
        <taxon>Eumalacostraca</taxon>
        <taxon>Eucarida</taxon>
        <taxon>Euphausiacea</taxon>
        <taxon>Euphausiidae</taxon>
        <taxon>Meganyctiphanes</taxon>
    </lineage>
</organism>
<dbReference type="GO" id="GO:0016324">
    <property type="term" value="C:apical plasma membrane"/>
    <property type="evidence" value="ECO:0007669"/>
    <property type="project" value="TreeGrafter"/>
</dbReference>